<dbReference type="Pfam" id="PF04450">
    <property type="entry name" value="BSP"/>
    <property type="match status" value="1"/>
</dbReference>
<organism evidence="2 3">
    <name type="scientific">Haloferula helveola</name>
    <dbReference type="NCBI Taxonomy" id="490095"/>
    <lineage>
        <taxon>Bacteria</taxon>
        <taxon>Pseudomonadati</taxon>
        <taxon>Verrucomicrobiota</taxon>
        <taxon>Verrucomicrobiia</taxon>
        <taxon>Verrucomicrobiales</taxon>
        <taxon>Verrucomicrobiaceae</taxon>
        <taxon>Haloferula</taxon>
    </lineage>
</organism>
<dbReference type="Proteomes" id="UP001374893">
    <property type="component" value="Chromosome"/>
</dbReference>
<evidence type="ECO:0008006" key="4">
    <source>
        <dbReference type="Google" id="ProtNLM"/>
    </source>
</evidence>
<evidence type="ECO:0000256" key="1">
    <source>
        <dbReference type="SAM" id="SignalP"/>
    </source>
</evidence>
<protein>
    <recommendedName>
        <fullName evidence="4">Plant Basic Secretory Protein</fullName>
    </recommendedName>
</protein>
<dbReference type="PANTHER" id="PTHR33321">
    <property type="match status" value="1"/>
</dbReference>
<feature type="chain" id="PRO_5045314751" description="Plant Basic Secretory Protein" evidence="1">
    <location>
        <begin position="21"/>
        <end position="457"/>
    </location>
</feature>
<sequence>MYAIHSVLAGLLAGSASMSALEVKSEVGRSGEDGIFQSKGIPSPATNDAATSANFKLLSGMADPNGASLDVLHDGRIPRSEDDPRSNFFFAGGSNGGRILVDLGKVIDVSSIATYSWHPGSRAAQKYQVYVADGSAEGFSAELKEDADPTKAGWEKLGEVDTSGEQPGQHAARLSPAKGKSLGKCRWVLFEVRKNPNAGPFNDTFFSEIDIIDAAGPELVRIERPKKVIRQFGSKHGNFRYTLDVSAAPDLEEWCAEHLIPVMDEWYPKIIEMLPVEGITAAESITFTLRNPADLPQNLRGVPAYASGNSVVFNADFMRRQQTGEAIGAGVHEVVHVVQFGGTREKSARQRGRANRPPSWVTEGVADYIRWFLYEPQSKGAEITRRNFDRANYDGSYRITANFFDWVIRNHEKDLMRKLNVATHDGYSDDLWKEWTGKTVQELNDGWKAYHKKKLGL</sequence>
<reference evidence="2 3" key="1">
    <citation type="submission" date="2021-06" db="EMBL/GenBank/DDBJ databases">
        <title>Complete genome of Haloferula helveola possessing various polysaccharide degrading enzymes.</title>
        <authorList>
            <person name="Takami H."/>
            <person name="Huang C."/>
            <person name="Hamasaki K."/>
        </authorList>
    </citation>
    <scope>NUCLEOTIDE SEQUENCE [LARGE SCALE GENOMIC DNA]</scope>
    <source>
        <strain evidence="2 3">CN-1</strain>
    </source>
</reference>
<feature type="signal peptide" evidence="1">
    <location>
        <begin position="1"/>
        <end position="20"/>
    </location>
</feature>
<dbReference type="EMBL" id="AP024702">
    <property type="protein sequence ID" value="BCX48855.1"/>
    <property type="molecule type" value="Genomic_DNA"/>
</dbReference>
<proteinExistence type="predicted"/>
<accession>A0ABM7RM26</accession>
<evidence type="ECO:0000313" key="2">
    <source>
        <dbReference type="EMBL" id="BCX48855.1"/>
    </source>
</evidence>
<keyword evidence="3" id="KW-1185">Reference proteome</keyword>
<keyword evidence="1" id="KW-0732">Signal</keyword>
<dbReference type="RefSeq" id="WP_338685228.1">
    <property type="nucleotide sequence ID" value="NZ_AP024702.1"/>
</dbReference>
<gene>
    <name evidence="2" type="ORF">HAHE_27630</name>
</gene>
<evidence type="ECO:0000313" key="3">
    <source>
        <dbReference type="Proteomes" id="UP001374893"/>
    </source>
</evidence>
<name>A0ABM7RM26_9BACT</name>
<dbReference type="PANTHER" id="PTHR33321:SF12">
    <property type="entry name" value="PLANT BASIC SECRETORY PROTEIN (BSP) FAMILY PROTEIN"/>
    <property type="match status" value="1"/>
</dbReference>
<dbReference type="InterPro" id="IPR007541">
    <property type="entry name" value="Uncharacterised_BSP"/>
</dbReference>